<keyword evidence="3" id="KW-1185">Reference proteome</keyword>
<protein>
    <submittedName>
        <fullName evidence="2">Uncharacterized protein</fullName>
    </submittedName>
</protein>
<dbReference type="AlphaFoldDB" id="A0A179B3H0"/>
<dbReference type="Proteomes" id="UP000078368">
    <property type="component" value="Unassembled WGS sequence"/>
</dbReference>
<dbReference type="EMBL" id="LVZK01000001">
    <property type="protein sequence ID" value="OAP86246.1"/>
    <property type="molecule type" value="Genomic_DNA"/>
</dbReference>
<evidence type="ECO:0000313" key="3">
    <source>
        <dbReference type="Proteomes" id="UP000078368"/>
    </source>
</evidence>
<accession>A0A179B3H0</accession>
<reference evidence="2 3" key="1">
    <citation type="submission" date="2016-04" db="EMBL/GenBank/DDBJ databases">
        <title>Peptidophaga gingivicola gen. nov., sp. nov., isolated from human subgingival plaque.</title>
        <authorList>
            <person name="Beall C.J."/>
            <person name="Mokrzan E.M."/>
            <person name="Griffen A.L."/>
            <person name="Leys E.J."/>
        </authorList>
    </citation>
    <scope>NUCLEOTIDE SEQUENCE [LARGE SCALE GENOMIC DNA]</scope>
    <source>
        <strain evidence="2 3">BA112</strain>
    </source>
</reference>
<feature type="region of interest" description="Disordered" evidence="1">
    <location>
        <begin position="92"/>
        <end position="111"/>
    </location>
</feature>
<feature type="compositionally biased region" description="Low complexity" evidence="1">
    <location>
        <begin position="7"/>
        <end position="24"/>
    </location>
</feature>
<proteinExistence type="predicted"/>
<name>A0A179B3H0_9ACTO</name>
<dbReference type="STRING" id="1823756.A4H34_03495"/>
<gene>
    <name evidence="2" type="ORF">A4H34_03495</name>
</gene>
<evidence type="ECO:0000313" key="2">
    <source>
        <dbReference type="EMBL" id="OAP86246.1"/>
    </source>
</evidence>
<sequence length="156" mass="16862">MDTSSSRPACVAAGRGRPAGAKAPGDIDFPDDADRAAMDEETWSALDAGVSAAIDVEIVDADRASASPAPNIVLRRLGRRFECEIEPWSERGFKPEPRFERGPGPRFERGPEPRFGRRPCVKRVARLFFIVFLSDVPVGPFADILGAVARGKPTIG</sequence>
<evidence type="ECO:0000256" key="1">
    <source>
        <dbReference type="SAM" id="MobiDB-lite"/>
    </source>
</evidence>
<feature type="region of interest" description="Disordered" evidence="1">
    <location>
        <begin position="1"/>
        <end position="32"/>
    </location>
</feature>
<comment type="caution">
    <text evidence="2">The sequence shown here is derived from an EMBL/GenBank/DDBJ whole genome shotgun (WGS) entry which is preliminary data.</text>
</comment>
<organism evidence="2 3">
    <name type="scientific">Peptidiphaga gingivicola</name>
    <dbReference type="NCBI Taxonomy" id="2741497"/>
    <lineage>
        <taxon>Bacteria</taxon>
        <taxon>Bacillati</taxon>
        <taxon>Actinomycetota</taxon>
        <taxon>Actinomycetes</taxon>
        <taxon>Actinomycetales</taxon>
        <taxon>Actinomycetaceae</taxon>
        <taxon>Peptidiphaga</taxon>
    </lineage>
</organism>